<gene>
    <name evidence="1" type="ORF">MILVUS5_LOCUS204</name>
</gene>
<protein>
    <submittedName>
        <fullName evidence="1">Uncharacterized protein</fullName>
    </submittedName>
</protein>
<organism evidence="1 2">
    <name type="scientific">Trifolium pratense</name>
    <name type="common">Red clover</name>
    <dbReference type="NCBI Taxonomy" id="57577"/>
    <lineage>
        <taxon>Eukaryota</taxon>
        <taxon>Viridiplantae</taxon>
        <taxon>Streptophyta</taxon>
        <taxon>Embryophyta</taxon>
        <taxon>Tracheophyta</taxon>
        <taxon>Spermatophyta</taxon>
        <taxon>Magnoliopsida</taxon>
        <taxon>eudicotyledons</taxon>
        <taxon>Gunneridae</taxon>
        <taxon>Pentapetalae</taxon>
        <taxon>rosids</taxon>
        <taxon>fabids</taxon>
        <taxon>Fabales</taxon>
        <taxon>Fabaceae</taxon>
        <taxon>Papilionoideae</taxon>
        <taxon>50 kb inversion clade</taxon>
        <taxon>NPAAA clade</taxon>
        <taxon>Hologalegina</taxon>
        <taxon>IRL clade</taxon>
        <taxon>Trifolieae</taxon>
        <taxon>Trifolium</taxon>
    </lineage>
</organism>
<comment type="caution">
    <text evidence="1">The sequence shown here is derived from an EMBL/GenBank/DDBJ whole genome shotgun (WGS) entry which is preliminary data.</text>
</comment>
<evidence type="ECO:0000313" key="2">
    <source>
        <dbReference type="Proteomes" id="UP001177021"/>
    </source>
</evidence>
<sequence>MGQLSLFQMKVISMFLLITSVKFVLGQISTPCTTSMISSFTPCANFITGSTNYNGLITPSSSCCDSLESMMSTSMDCACLLISANVPFQLLPINRLLSIFLPQACNLNGLPAQCKASGSPLPAPGPAIFGSNVPSLPPTNGSPLSPQADPKTIEISDAPKSTILHSTMAPAPAKLAPLKQIHPRKLQKVV</sequence>
<dbReference type="Proteomes" id="UP001177021">
    <property type="component" value="Unassembled WGS sequence"/>
</dbReference>
<evidence type="ECO:0000313" key="1">
    <source>
        <dbReference type="EMBL" id="CAJ2627832.1"/>
    </source>
</evidence>
<dbReference type="EMBL" id="CASHSV030000001">
    <property type="protein sequence ID" value="CAJ2627832.1"/>
    <property type="molecule type" value="Genomic_DNA"/>
</dbReference>
<proteinExistence type="predicted"/>
<reference evidence="1" key="1">
    <citation type="submission" date="2023-10" db="EMBL/GenBank/DDBJ databases">
        <authorList>
            <person name="Rodriguez Cubillos JULIANA M."/>
            <person name="De Vega J."/>
        </authorList>
    </citation>
    <scope>NUCLEOTIDE SEQUENCE</scope>
</reference>
<keyword evidence="2" id="KW-1185">Reference proteome</keyword>
<name>A0ACB0I6Y0_TRIPR</name>
<accession>A0ACB0I6Y0</accession>